<organism evidence="1 2">
    <name type="scientific">Chromobacterium paludis</name>
    <dbReference type="NCBI Taxonomy" id="2605945"/>
    <lineage>
        <taxon>Bacteria</taxon>
        <taxon>Pseudomonadati</taxon>
        <taxon>Pseudomonadota</taxon>
        <taxon>Betaproteobacteria</taxon>
        <taxon>Neisseriales</taxon>
        <taxon>Chromobacteriaceae</taxon>
        <taxon>Chromobacterium</taxon>
    </lineage>
</organism>
<gene>
    <name evidence="1" type="ORF">FYK34_07615</name>
</gene>
<reference evidence="1 2" key="1">
    <citation type="submission" date="2019-08" db="EMBL/GenBank/DDBJ databases">
        <title>Chromobacterium paludis, a novel bacterium isolated from a Maryland marsh pond.</title>
        <authorList>
            <person name="Blackburn M.B."/>
            <person name="Gundersen-Rindal D.E."/>
        </authorList>
    </citation>
    <scope>NUCLEOTIDE SEQUENCE [LARGE SCALE GENOMIC DNA]</scope>
    <source>
        <strain evidence="2">IIBBL 257-1</strain>
    </source>
</reference>
<dbReference type="EMBL" id="CP043473">
    <property type="protein sequence ID" value="QEL55441.1"/>
    <property type="molecule type" value="Genomic_DNA"/>
</dbReference>
<protein>
    <submittedName>
        <fullName evidence="1">Lytic transglycosylase</fullName>
    </submittedName>
</protein>
<evidence type="ECO:0000313" key="2">
    <source>
        <dbReference type="Proteomes" id="UP000322079"/>
    </source>
</evidence>
<accession>A0A5C1DFD6</accession>
<dbReference type="AlphaFoldDB" id="A0A5C1DFD6"/>
<proteinExistence type="predicted"/>
<name>A0A5C1DFD6_9NEIS</name>
<keyword evidence="2" id="KW-1185">Reference proteome</keyword>
<dbReference type="KEGG" id="chrm:FYK34_07615"/>
<dbReference type="Proteomes" id="UP000322079">
    <property type="component" value="Chromosome"/>
</dbReference>
<sequence>MIKIQYCKSWFRHSKKPIDPLSEQDAEKLHTDGETYTAIVEMSGKPFCYLNVAREFIAVTFFDDQLRERLEYHFKKISQDDLFLTMAIYRDFLDDKPLVTGGASYIFQQDGSLHIKHEKFNPHSVEAATGEFDPSKNYQKYPTFGHYSDLIKIDR</sequence>
<dbReference type="RefSeq" id="WP_149295805.1">
    <property type="nucleotide sequence ID" value="NZ_CP043473.1"/>
</dbReference>
<evidence type="ECO:0000313" key="1">
    <source>
        <dbReference type="EMBL" id="QEL55441.1"/>
    </source>
</evidence>